<dbReference type="PANTHER" id="PTHR24126">
    <property type="entry name" value="ANKYRIN REPEAT, PH AND SEC7 DOMAIN CONTAINING PROTEIN SECG-RELATED"/>
    <property type="match status" value="1"/>
</dbReference>
<dbReference type="InterPro" id="IPR036770">
    <property type="entry name" value="Ankyrin_rpt-contain_sf"/>
</dbReference>
<evidence type="ECO:0000313" key="4">
    <source>
        <dbReference type="EMBL" id="RHW43348.1"/>
    </source>
</evidence>
<accession>A0A417Z069</accession>
<dbReference type="Proteomes" id="UP000284416">
    <property type="component" value="Unassembled WGS sequence"/>
</dbReference>
<dbReference type="Gene3D" id="1.25.40.20">
    <property type="entry name" value="Ankyrin repeat-containing domain"/>
    <property type="match status" value="2"/>
</dbReference>
<protein>
    <submittedName>
        <fullName evidence="4">Ankyrin repeat domain-containing protein</fullName>
    </submittedName>
</protein>
<evidence type="ECO:0000256" key="3">
    <source>
        <dbReference type="PROSITE-ProRule" id="PRU00023"/>
    </source>
</evidence>
<keyword evidence="5" id="KW-1185">Reference proteome</keyword>
<reference evidence="4 5" key="1">
    <citation type="journal article" date="2017" name="Int. J. Syst. Evol. Microbiol.">
        <title>Bacillus notoginsengisoli sp. nov., a novel bacterium isolated from the rhizosphere of Panax notoginseng.</title>
        <authorList>
            <person name="Zhang M.Y."/>
            <person name="Cheng J."/>
            <person name="Cai Y."/>
            <person name="Zhang T.Y."/>
            <person name="Wu Y.Y."/>
            <person name="Manikprabhu D."/>
            <person name="Li W.J."/>
            <person name="Zhang Y.X."/>
        </authorList>
    </citation>
    <scope>NUCLEOTIDE SEQUENCE [LARGE SCALE GENOMIC DNA]</scope>
    <source>
        <strain evidence="4 5">JCM 30743</strain>
    </source>
</reference>
<keyword evidence="2 3" id="KW-0040">ANK repeat</keyword>
<dbReference type="PROSITE" id="PS50297">
    <property type="entry name" value="ANK_REP_REGION"/>
    <property type="match status" value="2"/>
</dbReference>
<dbReference type="InterPro" id="IPR002110">
    <property type="entry name" value="Ankyrin_rpt"/>
</dbReference>
<dbReference type="PROSITE" id="PS50088">
    <property type="entry name" value="ANK_REPEAT"/>
    <property type="match status" value="2"/>
</dbReference>
<dbReference type="SUPFAM" id="SSF48403">
    <property type="entry name" value="Ankyrin repeat"/>
    <property type="match status" value="1"/>
</dbReference>
<dbReference type="PANTHER" id="PTHR24126:SF14">
    <property type="entry name" value="ANK_REP_REGION DOMAIN-CONTAINING PROTEIN"/>
    <property type="match status" value="1"/>
</dbReference>
<dbReference type="AlphaFoldDB" id="A0A417Z069"/>
<feature type="repeat" description="ANK" evidence="3">
    <location>
        <begin position="230"/>
        <end position="262"/>
    </location>
</feature>
<evidence type="ECO:0000256" key="1">
    <source>
        <dbReference type="ARBA" id="ARBA00022737"/>
    </source>
</evidence>
<feature type="repeat" description="ANK" evidence="3">
    <location>
        <begin position="81"/>
        <end position="113"/>
    </location>
</feature>
<keyword evidence="1" id="KW-0677">Repeat</keyword>
<name>A0A417Z069_9BACI</name>
<comment type="caution">
    <text evidence="4">The sequence shown here is derived from an EMBL/GenBank/DDBJ whole genome shotgun (WGS) entry which is preliminary data.</text>
</comment>
<evidence type="ECO:0000256" key="2">
    <source>
        <dbReference type="ARBA" id="ARBA00023043"/>
    </source>
</evidence>
<proteinExistence type="predicted"/>
<dbReference type="EMBL" id="QWEG01000001">
    <property type="protein sequence ID" value="RHW43348.1"/>
    <property type="molecule type" value="Genomic_DNA"/>
</dbReference>
<organism evidence="4 5">
    <name type="scientific">Neobacillus notoginsengisoli</name>
    <dbReference type="NCBI Taxonomy" id="1578198"/>
    <lineage>
        <taxon>Bacteria</taxon>
        <taxon>Bacillati</taxon>
        <taxon>Bacillota</taxon>
        <taxon>Bacilli</taxon>
        <taxon>Bacillales</taxon>
        <taxon>Bacillaceae</taxon>
        <taxon>Neobacillus</taxon>
    </lineage>
</organism>
<gene>
    <name evidence="4" type="ORF">D1B31_01380</name>
</gene>
<dbReference type="SMART" id="SM00248">
    <property type="entry name" value="ANK"/>
    <property type="match status" value="4"/>
</dbReference>
<evidence type="ECO:0000313" key="5">
    <source>
        <dbReference type="Proteomes" id="UP000284416"/>
    </source>
</evidence>
<sequence length="283" mass="32030">MVISFFASSKIPKEFSLQHTKYKSYTLKHSLTKNYSKKDYERSNEFVRLYIKENPVKKAIKKLINSGLEVNCPTYFDDENYGDLPLSIASAEGDFEIAQILIKKGAVKHVKGANIPIYRVLDDYEKGALKMVRVLLSNGADTIIAGKVISDYVEATQFFSLYRTENIKTKEDIHENVLIFKELLNAGALVDQQAVVEAAKHNYVELLDYFIEQVGLNVNEGYSFNNITEEIFTPLIAASENNSLETAKYLIEHGADKNIKNNSGRMAIDYAKTDEMRALLSQD</sequence>
<dbReference type="Pfam" id="PF12796">
    <property type="entry name" value="Ank_2"/>
    <property type="match status" value="1"/>
</dbReference>